<comment type="caution">
    <text evidence="1">The sequence shown here is derived from an EMBL/GenBank/DDBJ whole genome shotgun (WGS) entry which is preliminary data.</text>
</comment>
<gene>
    <name evidence="1" type="ORF">DPEC_G00219340</name>
</gene>
<keyword evidence="2" id="KW-1185">Reference proteome</keyword>
<name>A0ACC2G3J2_DALPE</name>
<evidence type="ECO:0000313" key="2">
    <source>
        <dbReference type="Proteomes" id="UP001157502"/>
    </source>
</evidence>
<evidence type="ECO:0000313" key="1">
    <source>
        <dbReference type="EMBL" id="KAJ7998125.1"/>
    </source>
</evidence>
<dbReference type="EMBL" id="CM055745">
    <property type="protein sequence ID" value="KAJ7998125.1"/>
    <property type="molecule type" value="Genomic_DNA"/>
</dbReference>
<dbReference type="Proteomes" id="UP001157502">
    <property type="component" value="Chromosome 18"/>
</dbReference>
<organism evidence="1 2">
    <name type="scientific">Dallia pectoralis</name>
    <name type="common">Alaska blackfish</name>
    <dbReference type="NCBI Taxonomy" id="75939"/>
    <lineage>
        <taxon>Eukaryota</taxon>
        <taxon>Metazoa</taxon>
        <taxon>Chordata</taxon>
        <taxon>Craniata</taxon>
        <taxon>Vertebrata</taxon>
        <taxon>Euteleostomi</taxon>
        <taxon>Actinopterygii</taxon>
        <taxon>Neopterygii</taxon>
        <taxon>Teleostei</taxon>
        <taxon>Protacanthopterygii</taxon>
        <taxon>Esociformes</taxon>
        <taxon>Umbridae</taxon>
        <taxon>Dallia</taxon>
    </lineage>
</organism>
<accession>A0ACC2G3J2</accession>
<sequence length="87" mass="9821">MFVHNKWDEMWDSRILQKHPNTYIHGCPCCHVAHNNAKAAGVGFVTVSGFDLEDMVVDIGYWFKGRTNQKGYLTGFPSPPIPWARGA</sequence>
<reference evidence="1" key="1">
    <citation type="submission" date="2021-05" db="EMBL/GenBank/DDBJ databases">
        <authorList>
            <person name="Pan Q."/>
            <person name="Jouanno E."/>
            <person name="Zahm M."/>
            <person name="Klopp C."/>
            <person name="Cabau C."/>
            <person name="Louis A."/>
            <person name="Berthelot C."/>
            <person name="Parey E."/>
            <person name="Roest Crollius H."/>
            <person name="Montfort J."/>
            <person name="Robinson-Rechavi M."/>
            <person name="Bouchez O."/>
            <person name="Lampietro C."/>
            <person name="Lopez Roques C."/>
            <person name="Donnadieu C."/>
            <person name="Postlethwait J."/>
            <person name="Bobe J."/>
            <person name="Dillon D."/>
            <person name="Chandos A."/>
            <person name="von Hippel F."/>
            <person name="Guiguen Y."/>
        </authorList>
    </citation>
    <scope>NUCLEOTIDE SEQUENCE</scope>
    <source>
        <strain evidence="1">YG-Jan2019</strain>
    </source>
</reference>
<protein>
    <submittedName>
        <fullName evidence="1">Uncharacterized protein</fullName>
    </submittedName>
</protein>
<proteinExistence type="predicted"/>